<dbReference type="Proteomes" id="UP000030151">
    <property type="component" value="Unassembled WGS sequence"/>
</dbReference>
<dbReference type="GO" id="GO:0050661">
    <property type="term" value="F:NADP binding"/>
    <property type="evidence" value="ECO:0007669"/>
    <property type="project" value="InterPro"/>
</dbReference>
<dbReference type="HOGENOM" id="CLU_032067_2_0_1"/>
<evidence type="ECO:0000313" key="6">
    <source>
        <dbReference type="EMBL" id="EXV04902.1"/>
    </source>
</evidence>
<dbReference type="InterPro" id="IPR036188">
    <property type="entry name" value="FAD/NAD-bd_sf"/>
</dbReference>
<evidence type="ECO:0000313" key="7">
    <source>
        <dbReference type="Proteomes" id="UP000030151"/>
    </source>
</evidence>
<keyword evidence="4" id="KW-0560">Oxidoreductase</keyword>
<keyword evidence="5 6" id="KW-0503">Monooxygenase</keyword>
<dbReference type="PANTHER" id="PTHR43872">
    <property type="entry name" value="MONOOXYGENASE, PUTATIVE (AFU_ORTHOLOGUE AFUA_8G02570)-RELATED"/>
    <property type="match status" value="1"/>
</dbReference>
<evidence type="ECO:0000256" key="4">
    <source>
        <dbReference type="ARBA" id="ARBA00023002"/>
    </source>
</evidence>
<evidence type="ECO:0000256" key="1">
    <source>
        <dbReference type="ARBA" id="ARBA00001974"/>
    </source>
</evidence>
<dbReference type="Pfam" id="PF13450">
    <property type="entry name" value="NAD_binding_8"/>
    <property type="match status" value="1"/>
</dbReference>
<proteinExistence type="predicted"/>
<dbReference type="AlphaFoldDB" id="A0A0A1V3S1"/>
<evidence type="ECO:0000256" key="5">
    <source>
        <dbReference type="ARBA" id="ARBA00023033"/>
    </source>
</evidence>
<protein>
    <submittedName>
        <fullName evidence="6">Flavin-binding monooxygenase</fullName>
    </submittedName>
</protein>
<reference evidence="6 7" key="1">
    <citation type="submission" date="2014-02" db="EMBL/GenBank/DDBJ databases">
        <title>The genome sequence of the entomopathogenic fungus Metarhizium robertsii ARSEF 2575.</title>
        <authorList>
            <person name="Giuliano Garisto Donzelli B."/>
            <person name="Roe B.A."/>
            <person name="Macmil S.L."/>
            <person name="Krasnoff S.B."/>
            <person name="Gibson D.M."/>
        </authorList>
    </citation>
    <scope>NUCLEOTIDE SEQUENCE [LARGE SCALE GENOMIC DNA]</scope>
    <source>
        <strain evidence="6 7">ARSEF 2575</strain>
    </source>
</reference>
<dbReference type="InterPro" id="IPR020946">
    <property type="entry name" value="Flavin_mOase-like"/>
</dbReference>
<dbReference type="PANTHER" id="PTHR43872:SF1">
    <property type="entry name" value="MONOOXYGENASE, PUTATIVE (AFU_ORTHOLOGUE AFUA_8G02570)-RELATED"/>
    <property type="match status" value="1"/>
</dbReference>
<dbReference type="SUPFAM" id="SSF51905">
    <property type="entry name" value="FAD/NAD(P)-binding domain"/>
    <property type="match status" value="1"/>
</dbReference>
<dbReference type="Pfam" id="PF00743">
    <property type="entry name" value="FMO-like"/>
    <property type="match status" value="1"/>
</dbReference>
<sequence length="492" mass="55571">MPEIAERHDIIILGAGLSGINTAHVLRQQLPHRRFAILEGRSVIGGTWSFFKFPGFRSDSYMTTFGFRWHPWPHAHKIASSKEIVAYIEDAARQDGTYDQIRFDHRVVDAEWRDEDGFWRLTVEHAGEAKLLAANFVIGCTGYYAYDQAMPAAIPGIESFAGTVAHPQWWPEDLDCSNKRVVLIGSGATAYTIVPALADRVAQLTMVQRSPSYAAAIPRTSWLDTLLRTILPMGLAHKICWWKDIAYEMFITQFMVHFPGVARFALRLNTKGALPKDCDVDIHFKPRYDPLQQRLCLCPDGDFFRALHRANVELVTDVIDRVTPDGVLLQSGRKLDADIIITATGLYFQIMSGIAANVNGVRIDPGSRYTWRGTMLESLPNMGYVLGYVLQSWTPGAEAIAKLLVRVIKSMEDKQATKAMPVLEHRKDMPRKLAVDLNSNYFVKAADRIPKVTGEDPWYGRTHWIRDMWSVLFGDIDKGLEFSGLREDKKSL</sequence>
<keyword evidence="3" id="KW-0274">FAD</keyword>
<evidence type="ECO:0000256" key="3">
    <source>
        <dbReference type="ARBA" id="ARBA00022827"/>
    </source>
</evidence>
<dbReference type="GO" id="GO:0050660">
    <property type="term" value="F:flavin adenine dinucleotide binding"/>
    <property type="evidence" value="ECO:0007669"/>
    <property type="project" value="InterPro"/>
</dbReference>
<accession>A0A0A1V3S1</accession>
<evidence type="ECO:0000256" key="2">
    <source>
        <dbReference type="ARBA" id="ARBA00022630"/>
    </source>
</evidence>
<dbReference type="Gene3D" id="3.50.50.60">
    <property type="entry name" value="FAD/NAD(P)-binding domain"/>
    <property type="match status" value="2"/>
</dbReference>
<name>A0A0A1V3S1_9HYPO</name>
<comment type="cofactor">
    <cofactor evidence="1">
        <name>FAD</name>
        <dbReference type="ChEBI" id="CHEBI:57692"/>
    </cofactor>
</comment>
<dbReference type="GO" id="GO:0004499">
    <property type="term" value="F:N,N-dimethylaniline monooxygenase activity"/>
    <property type="evidence" value="ECO:0007669"/>
    <property type="project" value="InterPro"/>
</dbReference>
<comment type="caution">
    <text evidence="6">The sequence shown here is derived from an EMBL/GenBank/DDBJ whole genome shotgun (WGS) entry which is preliminary data.</text>
</comment>
<gene>
    <name evidence="6" type="ORF">X797_002587</name>
</gene>
<keyword evidence="2" id="KW-0285">Flavoprotein</keyword>
<dbReference type="EMBL" id="JELW01000002">
    <property type="protein sequence ID" value="EXV04902.1"/>
    <property type="molecule type" value="Genomic_DNA"/>
</dbReference>
<dbReference type="eggNOG" id="KOG1399">
    <property type="taxonomic scope" value="Eukaryota"/>
</dbReference>
<organism evidence="6 7">
    <name type="scientific">Metarhizium robertsii</name>
    <dbReference type="NCBI Taxonomy" id="568076"/>
    <lineage>
        <taxon>Eukaryota</taxon>
        <taxon>Fungi</taxon>
        <taxon>Dikarya</taxon>
        <taxon>Ascomycota</taxon>
        <taxon>Pezizomycotina</taxon>
        <taxon>Sordariomycetes</taxon>
        <taxon>Hypocreomycetidae</taxon>
        <taxon>Hypocreales</taxon>
        <taxon>Clavicipitaceae</taxon>
        <taxon>Metarhizium</taxon>
    </lineage>
</organism>
<dbReference type="OrthoDB" id="66881at2759"/>
<dbReference type="InterPro" id="IPR051820">
    <property type="entry name" value="FAD-binding_MO"/>
</dbReference>